<evidence type="ECO:0000313" key="9">
    <source>
        <dbReference type="EMBL" id="TPP43366.1"/>
    </source>
</evidence>
<keyword evidence="6" id="KW-1015">Disulfide bond</keyword>
<dbReference type="AlphaFoldDB" id="A0A504X2U3"/>
<evidence type="ECO:0000256" key="6">
    <source>
        <dbReference type="ARBA" id="ARBA00023157"/>
    </source>
</evidence>
<dbReference type="Gene3D" id="1.10.575.10">
    <property type="entry name" value="P1 Nuclease"/>
    <property type="match status" value="3"/>
</dbReference>
<comment type="similarity">
    <text evidence="1">Belongs to the nuclease type I family.</text>
</comment>
<dbReference type="VEuPathDB" id="TriTrypDB:LdBPK_312380.1"/>
<evidence type="ECO:0000256" key="3">
    <source>
        <dbReference type="ARBA" id="ARBA00022723"/>
    </source>
</evidence>
<keyword evidence="2" id="KW-0540">Nuclease</keyword>
<dbReference type="VEuPathDB" id="TriTrypDB:LdCL_310031900"/>
<protein>
    <submittedName>
        <fullName evidence="9">S1/P1 Nuclease family protein</fullName>
    </submittedName>
</protein>
<dbReference type="VEuPathDB" id="TriTrypDB:LdCL_300020400"/>
<dbReference type="VEuPathDB" id="TriTrypDB:LdBPK_301520.1"/>
<dbReference type="GO" id="GO:0016788">
    <property type="term" value="F:hydrolase activity, acting on ester bonds"/>
    <property type="evidence" value="ECO:0007669"/>
    <property type="project" value="InterPro"/>
</dbReference>
<keyword evidence="8" id="KW-0732">Signal</keyword>
<dbReference type="SUPFAM" id="SSF48537">
    <property type="entry name" value="Phospholipase C/P1 nuclease"/>
    <property type="match status" value="3"/>
</dbReference>
<dbReference type="GO" id="GO:0003676">
    <property type="term" value="F:nucleic acid binding"/>
    <property type="evidence" value="ECO:0007669"/>
    <property type="project" value="InterPro"/>
</dbReference>
<keyword evidence="3" id="KW-0479">Metal-binding</keyword>
<name>A0A504X2U3_LEIDO</name>
<dbReference type="EMBL" id="RHLD01000008">
    <property type="protein sequence ID" value="TPP43366.1"/>
    <property type="molecule type" value="Genomic_DNA"/>
</dbReference>
<evidence type="ECO:0000256" key="4">
    <source>
        <dbReference type="ARBA" id="ARBA00022759"/>
    </source>
</evidence>
<organism evidence="9 10">
    <name type="scientific">Leishmania donovani</name>
    <dbReference type="NCBI Taxonomy" id="5661"/>
    <lineage>
        <taxon>Eukaryota</taxon>
        <taxon>Discoba</taxon>
        <taxon>Euglenozoa</taxon>
        <taxon>Kinetoplastea</taxon>
        <taxon>Metakinetoplastina</taxon>
        <taxon>Trypanosomatida</taxon>
        <taxon>Trypanosomatidae</taxon>
        <taxon>Leishmaniinae</taxon>
        <taxon>Leishmania</taxon>
    </lineage>
</organism>
<keyword evidence="5" id="KW-0378">Hydrolase</keyword>
<sequence length="500" mass="55553">MPALVGLRLPLTVLCLLVLSSALCVTEALGWGCVGHMLLAEIAHRQLDDKNKEKIDAMAEVFAQSGPFPSSPDMVQAACWADDVKLWRQRAMATWHYFDAPYNPENINITDAIATVNAVTVSRSMISSLKNTKAPLYMLNFAWANLVHIFGDLHQPLHTISRYSSEYPHGDKGGNAVEVRAGRRKVKLHALWDNICTGAPPRYQRPLSYTDLFALAATADRLLETYKFPEALRTLVDIREVHEESHMFAVNTSYPGVTPGATLSEAYLARCKRVAEARLTLGGYRLGYLLNTLLSSIHVDEATLEAYRAAPDRLLETYIFPEALRTLVDIREVHEESHMFAVNTSYPGVTPGATLSEAYLARCKRVAEARLTLGGYRLGYLLNTLLSSIHVDEATLEAYRAAPDRLLETYIFPEALRTLVDIREVHEESHMFAVNTSYPGVTPGATLSEAYLARCKRVAEARLTLGGYRLGYLLNTLLSSIHVDEATLEAYRAARPKRGA</sequence>
<feature type="chain" id="PRO_5021251896" evidence="8">
    <location>
        <begin position="29"/>
        <end position="500"/>
    </location>
</feature>
<gene>
    <name evidence="9" type="ORF">CGC20_7000</name>
</gene>
<feature type="signal peptide" evidence="8">
    <location>
        <begin position="1"/>
        <end position="28"/>
    </location>
</feature>
<evidence type="ECO:0000256" key="1">
    <source>
        <dbReference type="ARBA" id="ARBA00009547"/>
    </source>
</evidence>
<evidence type="ECO:0000256" key="7">
    <source>
        <dbReference type="ARBA" id="ARBA00023180"/>
    </source>
</evidence>
<evidence type="ECO:0000256" key="5">
    <source>
        <dbReference type="ARBA" id="ARBA00022801"/>
    </source>
</evidence>
<dbReference type="Pfam" id="PF02265">
    <property type="entry name" value="S1-P1_nuclease"/>
    <property type="match status" value="3"/>
</dbReference>
<dbReference type="CDD" id="cd11010">
    <property type="entry name" value="S1-P1_nuclease"/>
    <property type="match status" value="1"/>
</dbReference>
<keyword evidence="4" id="KW-0255">Endonuclease</keyword>
<dbReference type="Proteomes" id="UP000318821">
    <property type="component" value="Unassembled WGS sequence"/>
</dbReference>
<dbReference type="FunFam" id="1.10.575.10:FF:000003">
    <property type="entry name" value="Single strand-specific nuclease, putative"/>
    <property type="match status" value="1"/>
</dbReference>
<accession>A0A504X2U3</accession>
<dbReference type="GO" id="GO:0004519">
    <property type="term" value="F:endonuclease activity"/>
    <property type="evidence" value="ECO:0007669"/>
    <property type="project" value="UniProtKB-KW"/>
</dbReference>
<evidence type="ECO:0000256" key="2">
    <source>
        <dbReference type="ARBA" id="ARBA00022722"/>
    </source>
</evidence>
<evidence type="ECO:0000313" key="10">
    <source>
        <dbReference type="Proteomes" id="UP000318821"/>
    </source>
</evidence>
<dbReference type="PANTHER" id="PTHR33146">
    <property type="entry name" value="ENDONUCLEASE 4"/>
    <property type="match status" value="1"/>
</dbReference>
<evidence type="ECO:0000256" key="8">
    <source>
        <dbReference type="SAM" id="SignalP"/>
    </source>
</evidence>
<dbReference type="InterPro" id="IPR008947">
    <property type="entry name" value="PLipase_C/P1_nuclease_dom_sf"/>
</dbReference>
<dbReference type="PANTHER" id="PTHR33146:SF10">
    <property type="entry name" value="STRAND-SPECIFIC NUCLEASE, PUTATIVE-RELATED"/>
    <property type="match status" value="1"/>
</dbReference>
<comment type="caution">
    <text evidence="9">The sequence shown here is derived from an EMBL/GenBank/DDBJ whole genome shotgun (WGS) entry which is preliminary data.</text>
</comment>
<keyword evidence="7" id="KW-0325">Glycoprotein</keyword>
<dbReference type="GO" id="GO:0046872">
    <property type="term" value="F:metal ion binding"/>
    <property type="evidence" value="ECO:0007669"/>
    <property type="project" value="UniProtKB-KW"/>
</dbReference>
<dbReference type="InterPro" id="IPR003154">
    <property type="entry name" value="S1/P1nuclease"/>
</dbReference>
<dbReference type="GO" id="GO:0006308">
    <property type="term" value="P:DNA catabolic process"/>
    <property type="evidence" value="ECO:0007669"/>
    <property type="project" value="InterPro"/>
</dbReference>
<reference evidence="10" key="1">
    <citation type="submission" date="2019-02" db="EMBL/GenBank/DDBJ databases">
        <title>FDA dAtabase for Regulatory Grade micrObial Sequences (FDA-ARGOS): Supporting development and validation of Infectious Disease Dx tests.</title>
        <authorList>
            <person name="Duncan R."/>
            <person name="Fisher C."/>
            <person name="Tallon L."/>
            <person name="Sadzewicz L."/>
            <person name="Sengamalay N."/>
            <person name="Ott S."/>
            <person name="Godinez A."/>
            <person name="Nagaraj S."/>
            <person name="Vavikolanu K."/>
            <person name="Vyas G."/>
            <person name="Nadendla S."/>
            <person name="Aluvathingal J."/>
            <person name="Sichtig H."/>
        </authorList>
    </citation>
    <scope>NUCLEOTIDE SEQUENCE [LARGE SCALE GENOMIC DNA]</scope>
    <source>
        <strain evidence="10">FDAARGOS_360</strain>
    </source>
</reference>
<proteinExistence type="inferred from homology"/>
<dbReference type="VEuPathDB" id="TriTrypDB:LDHU3_30.1980"/>